<feature type="chain" id="PRO_5039418664" evidence="1">
    <location>
        <begin position="28"/>
        <end position="151"/>
    </location>
</feature>
<proteinExistence type="predicted"/>
<evidence type="ECO:0000256" key="1">
    <source>
        <dbReference type="SAM" id="SignalP"/>
    </source>
</evidence>
<dbReference type="RefSeq" id="WP_067282751.1">
    <property type="nucleotide sequence ID" value="NZ_LOHS01000111.1"/>
</dbReference>
<dbReference type="EMBL" id="LOHS01000111">
    <property type="protein sequence ID" value="OAH11311.1"/>
    <property type="molecule type" value="Genomic_DNA"/>
</dbReference>
<gene>
    <name evidence="2" type="ORF">STSP_52590</name>
</gene>
<keyword evidence="1" id="KW-0732">Signal</keyword>
<comment type="caution">
    <text evidence="2">The sequence shown here is derived from an EMBL/GenBank/DDBJ whole genome shotgun (WGS) entry which is preliminary data.</text>
</comment>
<name>A0A177HK05_9ACTN</name>
<dbReference type="Proteomes" id="UP000077381">
    <property type="component" value="Unassembled WGS sequence"/>
</dbReference>
<feature type="signal peptide" evidence="1">
    <location>
        <begin position="1"/>
        <end position="27"/>
    </location>
</feature>
<dbReference type="AlphaFoldDB" id="A0A177HK05"/>
<evidence type="ECO:0000313" key="2">
    <source>
        <dbReference type="EMBL" id="OAH11311.1"/>
    </source>
</evidence>
<dbReference type="STRING" id="1716141.STSP_52590"/>
<sequence>MAKMRNRIVTLLAATAVMVGVSFGAGAGTAAAAPRLTYTTSWYQDYDSVVVYLYADGNYAGYVNWNSDPDSFGTPGDALRAHDGGADGWGVEGTVMSAQVYRVASTAGHASPYTTPWQTGDITEGHRMMLDACLVKGSEEVCTGFDFYVYA</sequence>
<reference evidence="2 3" key="1">
    <citation type="submission" date="2015-12" db="EMBL/GenBank/DDBJ databases">
        <title>Genome sequence of Streptomyces sp. G25.</title>
        <authorList>
            <person name="Poehlein A."/>
            <person name="Roettig A."/>
            <person name="Hiessl S."/>
            <person name="Hauschild P."/>
            <person name="Schauer J."/>
            <person name="Madkour M.H."/>
            <person name="Al-Ansari A.M."/>
            <person name="Almakishah N.H."/>
            <person name="Steinbuechel A."/>
            <person name="Daniel R."/>
        </authorList>
    </citation>
    <scope>NUCLEOTIDE SEQUENCE [LARGE SCALE GENOMIC DNA]</scope>
    <source>
        <strain evidence="3">G25(2015)</strain>
    </source>
</reference>
<evidence type="ECO:0000313" key="3">
    <source>
        <dbReference type="Proteomes" id="UP000077381"/>
    </source>
</evidence>
<organism evidence="2 3">
    <name type="scientific">Streptomyces jeddahensis</name>
    <dbReference type="NCBI Taxonomy" id="1716141"/>
    <lineage>
        <taxon>Bacteria</taxon>
        <taxon>Bacillati</taxon>
        <taxon>Actinomycetota</taxon>
        <taxon>Actinomycetes</taxon>
        <taxon>Kitasatosporales</taxon>
        <taxon>Streptomycetaceae</taxon>
        <taxon>Streptomyces</taxon>
    </lineage>
</organism>
<protein>
    <submittedName>
        <fullName evidence="2">Uncharacterized protein</fullName>
    </submittedName>
</protein>
<dbReference type="PATRIC" id="fig|1716141.3.peg.5529"/>
<accession>A0A177HK05</accession>
<dbReference type="OrthoDB" id="4228301at2"/>
<keyword evidence="3" id="KW-1185">Reference proteome</keyword>